<name>A0AA88HNT2_ARTSF</name>
<evidence type="ECO:0000313" key="1">
    <source>
        <dbReference type="EMBL" id="KAK2712880.1"/>
    </source>
</evidence>
<keyword evidence="2" id="KW-1185">Reference proteome</keyword>
<protein>
    <submittedName>
        <fullName evidence="1">Uncharacterized protein</fullName>
    </submittedName>
</protein>
<sequence length="189" mass="22047">MLGQEVKDTQSRVNLLEKNPLIIDTFLAFNIAADDRGLSYTPIEEISVVSWETAFEQTDPSVAFEEFNTIVADIYNSKCPMKQLRYKRMNPRKPWMDQELLTMISLRNEMYSDYLGFSGDERQKLFIDQRNKTNSLKRKKVKVFYRTKFEEKAGDPKGTWDIINGIIKGERKPQEYSLEVNGKVISDLE</sequence>
<gene>
    <name evidence="1" type="ORF">QYM36_011545</name>
</gene>
<proteinExistence type="predicted"/>
<organism evidence="1 2">
    <name type="scientific">Artemia franciscana</name>
    <name type="common">Brine shrimp</name>
    <name type="synonym">Artemia sanfranciscana</name>
    <dbReference type="NCBI Taxonomy" id="6661"/>
    <lineage>
        <taxon>Eukaryota</taxon>
        <taxon>Metazoa</taxon>
        <taxon>Ecdysozoa</taxon>
        <taxon>Arthropoda</taxon>
        <taxon>Crustacea</taxon>
        <taxon>Branchiopoda</taxon>
        <taxon>Anostraca</taxon>
        <taxon>Artemiidae</taxon>
        <taxon>Artemia</taxon>
    </lineage>
</organism>
<comment type="caution">
    <text evidence="1">The sequence shown here is derived from an EMBL/GenBank/DDBJ whole genome shotgun (WGS) entry which is preliminary data.</text>
</comment>
<dbReference type="Proteomes" id="UP001187531">
    <property type="component" value="Unassembled WGS sequence"/>
</dbReference>
<accession>A0AA88HNT2</accession>
<evidence type="ECO:0000313" key="2">
    <source>
        <dbReference type="Proteomes" id="UP001187531"/>
    </source>
</evidence>
<dbReference type="AlphaFoldDB" id="A0AA88HNT2"/>
<dbReference type="EMBL" id="JAVRJZ010000015">
    <property type="protein sequence ID" value="KAK2712880.1"/>
    <property type="molecule type" value="Genomic_DNA"/>
</dbReference>
<reference evidence="1" key="1">
    <citation type="submission" date="2023-07" db="EMBL/GenBank/DDBJ databases">
        <title>Chromosome-level genome assembly of Artemia franciscana.</title>
        <authorList>
            <person name="Jo E."/>
        </authorList>
    </citation>
    <scope>NUCLEOTIDE SEQUENCE</scope>
    <source>
        <tissue evidence="1">Whole body</tissue>
    </source>
</reference>